<evidence type="ECO:0000256" key="2">
    <source>
        <dbReference type="ARBA" id="ARBA00010281"/>
    </source>
</evidence>
<dbReference type="FunFam" id="3.40.50.2000:FF:000025">
    <property type="entry name" value="Starch synthase, chloroplastic/amyloplastic"/>
    <property type="match status" value="1"/>
</dbReference>
<evidence type="ECO:0000256" key="6">
    <source>
        <dbReference type="RuleBase" id="RU361232"/>
    </source>
</evidence>
<evidence type="ECO:0000259" key="9">
    <source>
        <dbReference type="Pfam" id="PF08323"/>
    </source>
</evidence>
<sequence length="613" mass="67364">MLLNGRTINATNRRFRNAPASVIKQSQAKLTGRSLVKASVAAAPPVITDVPGIETTHDENVHGTSGAVRVEVPGLKRATELRNIIFVTSEVAPWSKTGGLADVLGSLPFALAERGHRVMVVAPRYAQYEGIEDTGVRVTLMGHAEVAYFHQQIRGVDFVFVDHPSYPRPGGLYADAHGVYGDNQFRFTLLCLAALEAPFFLPLPLPPQQLDPPRSPAQQSANGGPNGAHSEVGDVPSSKYGQDAVFIANDWHASLVPVYLAAKYRPHGVYRNARCILAIHNLRHQGVFSPSSFATLDLPPQWYGCLEWQYPPHQRQGSWAEEGRSVNHLKAGLTTADRIVTVSAGYAEEIQTYLGGWGMEGIIASRSPVLNGVVNGIDTDEWNPASDPHLPFNYDTTNFVEGKARCKMELQRELGLPVNEHIPLIAFIGRLDPQKGADILLAAAPGLLRHNNVQLVCLGSGNKDLEDGLRWLEGSFRDRARGWVGFNVPLSHRLTAAADILLMPSRFEPCGLNQLYAMRYGAVPVAHKTGGLRDTVIDFNPWNQSGTGWTYTSCDEQGLSHAIGLSLLTYHNHPDDFRKLQLRGMNREASWDQAAQQYEQIISWSVVDAPYCR</sequence>
<name>A0A8J4GSR0_9CHLO</name>
<evidence type="ECO:0000256" key="4">
    <source>
        <dbReference type="ARBA" id="ARBA00022679"/>
    </source>
</evidence>
<dbReference type="OrthoDB" id="512920at2759"/>
<dbReference type="InterPro" id="IPR001296">
    <property type="entry name" value="Glyco_trans_1"/>
</dbReference>
<accession>A0A8J4GSR0</accession>
<dbReference type="PANTHER" id="PTHR45825:SF2">
    <property type="entry name" value="STARCH SYNTHASE 2, CHLOROPLASTIC_AMYLOPLASTIC"/>
    <property type="match status" value="1"/>
</dbReference>
<comment type="subcellular location">
    <subcellularLocation>
        <location evidence="6">Plastid</location>
        <location evidence="6">Chloroplast</location>
    </subcellularLocation>
    <subcellularLocation>
        <location evidence="6">Plastid</location>
        <location evidence="6">Amyloplast</location>
    </subcellularLocation>
</comment>
<evidence type="ECO:0000256" key="5">
    <source>
        <dbReference type="ARBA" id="ARBA00022922"/>
    </source>
</evidence>
<reference evidence="11" key="1">
    <citation type="journal article" date="2021" name="Proc. Natl. Acad. Sci. U.S.A.">
        <title>Three genomes in the algal genus Volvox reveal the fate of a haploid sex-determining region after a transition to homothallism.</title>
        <authorList>
            <person name="Yamamoto K."/>
            <person name="Hamaji T."/>
            <person name="Kawai-Toyooka H."/>
            <person name="Matsuzaki R."/>
            <person name="Takahashi F."/>
            <person name="Nishimura Y."/>
            <person name="Kawachi M."/>
            <person name="Noguchi H."/>
            <person name="Minakuchi Y."/>
            <person name="Umen J.G."/>
            <person name="Toyoda A."/>
            <person name="Nozaki H."/>
        </authorList>
    </citation>
    <scope>NUCLEOTIDE SEQUENCE</scope>
    <source>
        <strain evidence="11">NIES-3785</strain>
        <strain evidence="10">NIES-3786</strain>
    </source>
</reference>
<dbReference type="Pfam" id="PF00534">
    <property type="entry name" value="Glycos_transf_1"/>
    <property type="match status" value="1"/>
</dbReference>
<keyword evidence="4" id="KW-0808">Transferase</keyword>
<comment type="similarity">
    <text evidence="2 6">Belongs to the glycosyltransferase 1 family. Bacterial/plant glycogen synthase subfamily.</text>
</comment>
<dbReference type="Proteomes" id="UP000747110">
    <property type="component" value="Unassembled WGS sequence"/>
</dbReference>
<gene>
    <name evidence="10" type="ORF">Vretifemale_17851</name>
    <name evidence="11" type="ORF">Vretimale_16336</name>
</gene>
<dbReference type="NCBIfam" id="TIGR02095">
    <property type="entry name" value="glgA"/>
    <property type="match status" value="1"/>
</dbReference>
<evidence type="ECO:0000313" key="12">
    <source>
        <dbReference type="Proteomes" id="UP000722791"/>
    </source>
</evidence>
<comment type="caution">
    <text evidence="11">The sequence shown here is derived from an EMBL/GenBank/DDBJ whole genome shotgun (WGS) entry which is preliminary data.</text>
</comment>
<evidence type="ECO:0000259" key="8">
    <source>
        <dbReference type="Pfam" id="PF00534"/>
    </source>
</evidence>
<dbReference type="CDD" id="cd03791">
    <property type="entry name" value="GT5_Glycogen_synthase_DULL1-like"/>
    <property type="match status" value="1"/>
</dbReference>
<dbReference type="EMBL" id="BNCQ01000047">
    <property type="protein sequence ID" value="GIM13142.1"/>
    <property type="molecule type" value="Genomic_DNA"/>
</dbReference>
<evidence type="ECO:0000313" key="11">
    <source>
        <dbReference type="EMBL" id="GIM13142.1"/>
    </source>
</evidence>
<evidence type="ECO:0000256" key="7">
    <source>
        <dbReference type="SAM" id="MobiDB-lite"/>
    </source>
</evidence>
<keyword evidence="6" id="KW-0934">Plastid</keyword>
<dbReference type="Pfam" id="PF08323">
    <property type="entry name" value="Glyco_transf_5"/>
    <property type="match status" value="2"/>
</dbReference>
<keyword evidence="6" id="KW-0150">Chloroplast</keyword>
<dbReference type="GO" id="GO:0009501">
    <property type="term" value="C:amyloplast"/>
    <property type="evidence" value="ECO:0007669"/>
    <property type="project" value="UniProtKB-SubCell"/>
</dbReference>
<feature type="region of interest" description="Disordered" evidence="7">
    <location>
        <begin position="210"/>
        <end position="234"/>
    </location>
</feature>
<dbReference type="Gene3D" id="3.40.50.2000">
    <property type="entry name" value="Glycogen Phosphorylase B"/>
    <property type="match status" value="2"/>
</dbReference>
<dbReference type="Proteomes" id="UP000722791">
    <property type="component" value="Unassembled WGS sequence"/>
</dbReference>
<dbReference type="EC" id="2.4.1.-" evidence="6"/>
<dbReference type="GO" id="GO:0009507">
    <property type="term" value="C:chloroplast"/>
    <property type="evidence" value="ECO:0007669"/>
    <property type="project" value="UniProtKB-SubCell"/>
</dbReference>
<organism evidence="11 12">
    <name type="scientific">Volvox reticuliferus</name>
    <dbReference type="NCBI Taxonomy" id="1737510"/>
    <lineage>
        <taxon>Eukaryota</taxon>
        <taxon>Viridiplantae</taxon>
        <taxon>Chlorophyta</taxon>
        <taxon>core chlorophytes</taxon>
        <taxon>Chlorophyceae</taxon>
        <taxon>CS clade</taxon>
        <taxon>Chlamydomonadales</taxon>
        <taxon>Volvocaceae</taxon>
        <taxon>Volvox</taxon>
    </lineage>
</organism>
<dbReference type="SUPFAM" id="SSF53756">
    <property type="entry name" value="UDP-Glycosyltransferase/glycogen phosphorylase"/>
    <property type="match status" value="1"/>
</dbReference>
<evidence type="ECO:0000313" key="13">
    <source>
        <dbReference type="Proteomes" id="UP000747110"/>
    </source>
</evidence>
<dbReference type="AlphaFoldDB" id="A0A8J4GSR0"/>
<feature type="domain" description="Starch synthase catalytic" evidence="9">
    <location>
        <begin position="243"/>
        <end position="364"/>
    </location>
</feature>
<evidence type="ECO:0000313" key="10">
    <source>
        <dbReference type="EMBL" id="GIL90263.1"/>
    </source>
</evidence>
<feature type="domain" description="Starch synthase catalytic" evidence="9">
    <location>
        <begin position="83"/>
        <end position="197"/>
    </location>
</feature>
<dbReference type="PANTHER" id="PTHR45825">
    <property type="entry name" value="GRANULE-BOUND STARCH SYNTHASE 1, CHLOROPLASTIC/AMYLOPLASTIC"/>
    <property type="match status" value="1"/>
</dbReference>
<keyword evidence="5 6" id="KW-0750">Starch biosynthesis</keyword>
<keyword evidence="6" id="KW-0035">Amyloplast</keyword>
<comment type="pathway">
    <text evidence="1 6">Glycan biosynthesis; starch biosynthesis.</text>
</comment>
<dbReference type="GO" id="GO:0019252">
    <property type="term" value="P:starch biosynthetic process"/>
    <property type="evidence" value="ECO:0007669"/>
    <property type="project" value="UniProtKB-UniRule"/>
</dbReference>
<proteinExistence type="inferred from homology"/>
<protein>
    <recommendedName>
        <fullName evidence="6">Starch synthase, chloroplastic/amyloplastic</fullName>
        <ecNumber evidence="6">2.4.1.-</ecNumber>
    </recommendedName>
</protein>
<dbReference type="InterPro" id="IPR013534">
    <property type="entry name" value="Starch_synth_cat_dom"/>
</dbReference>
<keyword evidence="13" id="KW-1185">Reference proteome</keyword>
<dbReference type="EMBL" id="BNCP01000055">
    <property type="protein sequence ID" value="GIL90263.1"/>
    <property type="molecule type" value="Genomic_DNA"/>
</dbReference>
<keyword evidence="3 6" id="KW-0328">Glycosyltransferase</keyword>
<dbReference type="InterPro" id="IPR011835">
    <property type="entry name" value="GS/SS"/>
</dbReference>
<evidence type="ECO:0000256" key="3">
    <source>
        <dbReference type="ARBA" id="ARBA00022676"/>
    </source>
</evidence>
<dbReference type="GO" id="GO:0004373">
    <property type="term" value="F:alpha-1,4-glucan glucosyltransferase (UDP-glucose donor) activity"/>
    <property type="evidence" value="ECO:0007669"/>
    <property type="project" value="InterPro"/>
</dbReference>
<evidence type="ECO:0000256" key="1">
    <source>
        <dbReference type="ARBA" id="ARBA00004727"/>
    </source>
</evidence>
<feature type="domain" description="Glycosyl transferase family 1" evidence="8">
    <location>
        <begin position="419"/>
        <end position="564"/>
    </location>
</feature>
<dbReference type="HAMAP" id="MF_00484">
    <property type="entry name" value="Glycogen_synth"/>
    <property type="match status" value="1"/>
</dbReference>
<dbReference type="UniPathway" id="UPA00152"/>